<dbReference type="EMBL" id="JALLPB020000167">
    <property type="protein sequence ID" value="KAL3816080.1"/>
    <property type="molecule type" value="Genomic_DNA"/>
</dbReference>
<keyword evidence="3" id="KW-0949">S-adenosyl-L-methionine</keyword>
<feature type="domain" description="SET" evidence="5">
    <location>
        <begin position="296"/>
        <end position="422"/>
    </location>
</feature>
<dbReference type="GO" id="GO:0008168">
    <property type="term" value="F:methyltransferase activity"/>
    <property type="evidence" value="ECO:0007669"/>
    <property type="project" value="UniProtKB-KW"/>
</dbReference>
<feature type="compositionally biased region" description="Low complexity" evidence="4">
    <location>
        <begin position="1"/>
        <end position="10"/>
    </location>
</feature>
<dbReference type="InterPro" id="IPR046341">
    <property type="entry name" value="SET_dom_sf"/>
</dbReference>
<evidence type="ECO:0000256" key="4">
    <source>
        <dbReference type="SAM" id="MobiDB-lite"/>
    </source>
</evidence>
<feature type="domain" description="SET" evidence="5">
    <location>
        <begin position="100"/>
        <end position="241"/>
    </location>
</feature>
<dbReference type="PROSITE" id="PS50868">
    <property type="entry name" value="POST_SET"/>
    <property type="match status" value="2"/>
</dbReference>
<reference evidence="7 8" key="1">
    <citation type="submission" date="2024-10" db="EMBL/GenBank/DDBJ databases">
        <title>Updated reference genomes for cyclostephanoid diatoms.</title>
        <authorList>
            <person name="Roberts W.R."/>
            <person name="Alverson A.J."/>
        </authorList>
    </citation>
    <scope>NUCLEOTIDE SEQUENCE [LARGE SCALE GENOMIC DNA]</scope>
    <source>
        <strain evidence="7 8">AJA228-03</strain>
    </source>
</reference>
<accession>A0ABD3RV39</accession>
<proteinExistence type="predicted"/>
<evidence type="ECO:0000313" key="7">
    <source>
        <dbReference type="EMBL" id="KAL3816080.1"/>
    </source>
</evidence>
<evidence type="ECO:0000256" key="2">
    <source>
        <dbReference type="ARBA" id="ARBA00022679"/>
    </source>
</evidence>
<dbReference type="Gene3D" id="2.170.270.10">
    <property type="entry name" value="SET domain"/>
    <property type="match status" value="2"/>
</dbReference>
<dbReference type="InterPro" id="IPR001214">
    <property type="entry name" value="SET_dom"/>
</dbReference>
<dbReference type="SMART" id="SM00317">
    <property type="entry name" value="SET"/>
    <property type="match status" value="2"/>
</dbReference>
<dbReference type="PANTHER" id="PTHR12350">
    <property type="entry name" value="HISTONE-LYSINE N-METHYLTRANSFERASE-RELATED"/>
    <property type="match status" value="1"/>
</dbReference>
<evidence type="ECO:0000259" key="5">
    <source>
        <dbReference type="PROSITE" id="PS50280"/>
    </source>
</evidence>
<dbReference type="Pfam" id="PF00856">
    <property type="entry name" value="SET"/>
    <property type="match status" value="2"/>
</dbReference>
<dbReference type="InterPro" id="IPR053201">
    <property type="entry name" value="Flavunoidine_N-MTase"/>
</dbReference>
<name>A0ABD3RV39_9STRA</name>
<dbReference type="PANTHER" id="PTHR12350:SF19">
    <property type="entry name" value="SET DOMAIN-CONTAINING PROTEIN"/>
    <property type="match status" value="1"/>
</dbReference>
<keyword evidence="2" id="KW-0808">Transferase</keyword>
<sequence>MTPASTTVATPPTPFQGSRAVGDPMNEDDGLRAAGRSPKRYALKVRTCSNECPPVDPAPKKARPAAAIAASTLPMLEVEVTGSDDGREKAALTIHSTVPRGFAIVDDACEGKKIIATRDFTRGDLLYVASCALLDLSSYEQRYELKIYSEDVENQDAGRRRLLDARVNTETHSVDDGHPLPVAGDGSSRLRQVYGWDSFMNHSCNANAHFPPLRRTRTESHYRAIAIRDIAAGDEVTCDYALFDYSYDDQDIEICVCGSEKCRGKMFGFHALSLREKVDILHLCDPEVREKFLASESIRVFQSRLPDGIGIVTSGDGQEKYLVSTHGFEVGDVIFENRIERIMKDCDLPSECLLEVDGVYHLLSIEEHFIHRTDYVEMIGFDCFMQHSCSPNAHQVYSSRDNYVVYATKSICRGGVITCDYMALDNEAVGLESQVTITFKCNCGEKNCRGILRC</sequence>
<dbReference type="AlphaFoldDB" id="A0ABD3RV39"/>
<dbReference type="InterPro" id="IPR003616">
    <property type="entry name" value="Post-SET_dom"/>
</dbReference>
<evidence type="ECO:0000256" key="3">
    <source>
        <dbReference type="ARBA" id="ARBA00022691"/>
    </source>
</evidence>
<dbReference type="SUPFAM" id="SSF82199">
    <property type="entry name" value="SET domain"/>
    <property type="match status" value="2"/>
</dbReference>
<dbReference type="SMART" id="SM00508">
    <property type="entry name" value="PostSET"/>
    <property type="match status" value="2"/>
</dbReference>
<evidence type="ECO:0000259" key="6">
    <source>
        <dbReference type="PROSITE" id="PS50868"/>
    </source>
</evidence>
<gene>
    <name evidence="7" type="ORF">ACHAXA_009718</name>
</gene>
<keyword evidence="1" id="KW-0489">Methyltransferase</keyword>
<evidence type="ECO:0000256" key="1">
    <source>
        <dbReference type="ARBA" id="ARBA00022603"/>
    </source>
</evidence>
<feature type="domain" description="Post-SET" evidence="6">
    <location>
        <begin position="251"/>
        <end position="267"/>
    </location>
</feature>
<dbReference type="Proteomes" id="UP001530377">
    <property type="component" value="Unassembled WGS sequence"/>
</dbReference>
<comment type="caution">
    <text evidence="7">The sequence shown here is derived from an EMBL/GenBank/DDBJ whole genome shotgun (WGS) entry which is preliminary data.</text>
</comment>
<protein>
    <submittedName>
        <fullName evidence="7">Uncharacterized protein</fullName>
    </submittedName>
</protein>
<dbReference type="GO" id="GO:0032259">
    <property type="term" value="P:methylation"/>
    <property type="evidence" value="ECO:0007669"/>
    <property type="project" value="UniProtKB-KW"/>
</dbReference>
<evidence type="ECO:0000313" key="8">
    <source>
        <dbReference type="Proteomes" id="UP001530377"/>
    </source>
</evidence>
<keyword evidence="8" id="KW-1185">Reference proteome</keyword>
<feature type="region of interest" description="Disordered" evidence="4">
    <location>
        <begin position="1"/>
        <end position="37"/>
    </location>
</feature>
<feature type="domain" description="Post-SET" evidence="6">
    <location>
        <begin position="437"/>
        <end position="453"/>
    </location>
</feature>
<dbReference type="PROSITE" id="PS50280">
    <property type="entry name" value="SET"/>
    <property type="match status" value="2"/>
</dbReference>
<organism evidence="7 8">
    <name type="scientific">Cyclostephanos tholiformis</name>
    <dbReference type="NCBI Taxonomy" id="382380"/>
    <lineage>
        <taxon>Eukaryota</taxon>
        <taxon>Sar</taxon>
        <taxon>Stramenopiles</taxon>
        <taxon>Ochrophyta</taxon>
        <taxon>Bacillariophyta</taxon>
        <taxon>Coscinodiscophyceae</taxon>
        <taxon>Thalassiosirophycidae</taxon>
        <taxon>Stephanodiscales</taxon>
        <taxon>Stephanodiscaceae</taxon>
        <taxon>Cyclostephanos</taxon>
    </lineage>
</organism>